<keyword evidence="2" id="KW-0472">Membrane</keyword>
<evidence type="ECO:0000259" key="3">
    <source>
        <dbReference type="Pfam" id="PF00144"/>
    </source>
</evidence>
<dbReference type="Proteomes" id="UP001211907">
    <property type="component" value="Unassembled WGS sequence"/>
</dbReference>
<keyword evidence="2" id="KW-1133">Transmembrane helix</keyword>
<evidence type="ECO:0000256" key="1">
    <source>
        <dbReference type="ARBA" id="ARBA00038215"/>
    </source>
</evidence>
<keyword evidence="2" id="KW-0812">Transmembrane</keyword>
<comment type="similarity">
    <text evidence="1">Belongs to the peptidase S12 family.</text>
</comment>
<evidence type="ECO:0000313" key="5">
    <source>
        <dbReference type="Proteomes" id="UP001211907"/>
    </source>
</evidence>
<gene>
    <name evidence="4" type="ORF">HK100_012609</name>
</gene>
<dbReference type="PANTHER" id="PTHR46825:SF15">
    <property type="entry name" value="BETA-LACTAMASE-RELATED DOMAIN-CONTAINING PROTEIN"/>
    <property type="match status" value="1"/>
</dbReference>
<feature type="domain" description="Beta-lactamase-related" evidence="3">
    <location>
        <begin position="66"/>
        <end position="384"/>
    </location>
</feature>
<dbReference type="EMBL" id="JADGJH010000928">
    <property type="protein sequence ID" value="KAJ3120880.1"/>
    <property type="molecule type" value="Genomic_DNA"/>
</dbReference>
<comment type="caution">
    <text evidence="4">The sequence shown here is derived from an EMBL/GenBank/DDBJ whole genome shotgun (WGS) entry which is preliminary data.</text>
</comment>
<dbReference type="InterPro" id="IPR012338">
    <property type="entry name" value="Beta-lactam/transpept-like"/>
</dbReference>
<dbReference type="SUPFAM" id="SSF56601">
    <property type="entry name" value="beta-lactamase/transpeptidase-like"/>
    <property type="match status" value="1"/>
</dbReference>
<dbReference type="InterPro" id="IPR050491">
    <property type="entry name" value="AmpC-like"/>
</dbReference>
<dbReference type="Pfam" id="PF00144">
    <property type="entry name" value="Beta-lactamase"/>
    <property type="match status" value="1"/>
</dbReference>
<dbReference type="AlphaFoldDB" id="A0AAD5XFR9"/>
<accession>A0AAD5XFR9</accession>
<organism evidence="4 5">
    <name type="scientific">Physocladia obscura</name>
    <dbReference type="NCBI Taxonomy" id="109957"/>
    <lineage>
        <taxon>Eukaryota</taxon>
        <taxon>Fungi</taxon>
        <taxon>Fungi incertae sedis</taxon>
        <taxon>Chytridiomycota</taxon>
        <taxon>Chytridiomycota incertae sedis</taxon>
        <taxon>Chytridiomycetes</taxon>
        <taxon>Chytridiales</taxon>
        <taxon>Chytriomycetaceae</taxon>
        <taxon>Physocladia</taxon>
    </lineage>
</organism>
<dbReference type="PANTHER" id="PTHR46825">
    <property type="entry name" value="D-ALANYL-D-ALANINE-CARBOXYPEPTIDASE/ENDOPEPTIDASE AMPH"/>
    <property type="match status" value="1"/>
</dbReference>
<sequence length="543" mass="61792">MKLTDQHHRIPIKIHTVLTITLTALAIASIFWRIFVLTLSVRNDFDESKSNWDRLSTEIDAIRIQWNVPGVAVGVVRAGNLVYSSGFGIRNSKQEAVTPQTLFQVGSTTKAFTSFATATLVDEGKFEWDTPISVLNPKIKFYDPITTIEANFIDIMSHRTGLPFHNQLQWIWPSFDDINERLQYIQPSAQLRAKFQYSNNMFNLAGILAANISSYETWEKLVTERILKPLGMTNSIVDPKAMKESSNHSKGFRNIGGKAVEYEHYNQTYRCNGPRPAGSIISSVEDLSKWVAVFNRRGALKNGTQLISKKQFNMVVTPHTSLGKPIIPNNPVQFEYYGLGWFLDSYRGTPRIHHSGSTLGYSAQLTTFPDHDMAIIVLTNMDSSKAAITISNTISDRLLFSSINFDWAKFYKMQMAELEESKRKLRQKIIDSKTPGTQPRHNFVRYSGSFTNLGYGTILLKPHDESSKLFNFWWNNYVNNPAFLFGTIGHWEYDSWGIFEIPEIAVRDFEAPYWKLEFINGGCDVFVIDFAEDGVDPPIIKVM</sequence>
<dbReference type="Gene3D" id="3.40.710.10">
    <property type="entry name" value="DD-peptidase/beta-lactamase superfamily"/>
    <property type="match status" value="1"/>
</dbReference>
<evidence type="ECO:0000256" key="2">
    <source>
        <dbReference type="SAM" id="Phobius"/>
    </source>
</evidence>
<dbReference type="InterPro" id="IPR001466">
    <property type="entry name" value="Beta-lactam-related"/>
</dbReference>
<protein>
    <recommendedName>
        <fullName evidence="3">Beta-lactamase-related domain-containing protein</fullName>
    </recommendedName>
</protein>
<keyword evidence="5" id="KW-1185">Reference proteome</keyword>
<name>A0AAD5XFR9_9FUNG</name>
<proteinExistence type="inferred from homology"/>
<feature type="transmembrane region" description="Helical" evidence="2">
    <location>
        <begin position="12"/>
        <end position="35"/>
    </location>
</feature>
<reference evidence="4" key="1">
    <citation type="submission" date="2020-05" db="EMBL/GenBank/DDBJ databases">
        <title>Phylogenomic resolution of chytrid fungi.</title>
        <authorList>
            <person name="Stajich J.E."/>
            <person name="Amses K."/>
            <person name="Simmons R."/>
            <person name="Seto K."/>
            <person name="Myers J."/>
            <person name="Bonds A."/>
            <person name="Quandt C.A."/>
            <person name="Barry K."/>
            <person name="Liu P."/>
            <person name="Grigoriev I."/>
            <person name="Longcore J.E."/>
            <person name="James T.Y."/>
        </authorList>
    </citation>
    <scope>NUCLEOTIDE SEQUENCE</scope>
    <source>
        <strain evidence="4">JEL0513</strain>
    </source>
</reference>
<evidence type="ECO:0000313" key="4">
    <source>
        <dbReference type="EMBL" id="KAJ3120880.1"/>
    </source>
</evidence>